<dbReference type="GO" id="GO:0016787">
    <property type="term" value="F:hydrolase activity"/>
    <property type="evidence" value="ECO:0007669"/>
    <property type="project" value="UniProtKB-KW"/>
</dbReference>
<evidence type="ECO:0000313" key="5">
    <source>
        <dbReference type="EMBL" id="MEE7490473.1"/>
    </source>
</evidence>
<keyword evidence="6" id="KW-1185">Reference proteome</keyword>
<dbReference type="EMBL" id="MLCA01000001">
    <property type="protein sequence ID" value="MEE7490473.1"/>
    <property type="molecule type" value="Genomic_DNA"/>
</dbReference>
<dbReference type="InterPro" id="IPR016292">
    <property type="entry name" value="Epoxide_hydrolase"/>
</dbReference>
<proteinExistence type="inferred from homology"/>
<dbReference type="InterPro" id="IPR010497">
    <property type="entry name" value="Epoxide_hydro_N"/>
</dbReference>
<dbReference type="RefSeq" id="WP_331301436.1">
    <property type="nucleotide sequence ID" value="NZ_MLCA01000001.1"/>
</dbReference>
<reference evidence="5 6" key="1">
    <citation type="journal article" date="2012" name="Genet. Mol. Biol.">
        <title>Analysis of 16S rRNA and mxaF genes revealing insights into Methylobacterium niche-specific plant association.</title>
        <authorList>
            <person name="Dourado M.N."/>
            <person name="Andreote F.D."/>
            <person name="Dini-Andreote F."/>
            <person name="Conti R."/>
            <person name="Araujo J.M."/>
            <person name="Araujo W.L."/>
        </authorList>
    </citation>
    <scope>NUCLEOTIDE SEQUENCE [LARGE SCALE GENOMIC DNA]</scope>
    <source>
        <strain evidence="5 6">TC3-10</strain>
    </source>
</reference>
<dbReference type="Pfam" id="PF06441">
    <property type="entry name" value="EHN"/>
    <property type="match status" value="1"/>
</dbReference>
<dbReference type="InterPro" id="IPR000639">
    <property type="entry name" value="Epox_hydrolase-like"/>
</dbReference>
<sequence>MQTFTVAWDAARLAWARERVRAHRMPRLPAEAGWRYGCDPDFLARLCAYWLDGFDEAKAAAELNRFPQILIRIEDLDLHAVHVVGEAEGRRPLLLIHGWPGSIYEFWSVIEPLAFPSRHGGRPEDAFDLVIPALPGFGFSGKPAAPIGARTAARLFDRLMREGLGYPRYRVQGGDWGAGVAAWLGLDHVDALEAIHLNYLLVQPDAEPESAAERAWQKEAAASQQALGAYAQLQGTKPLSLGYAMADEPVAQLAWLVERFHDWADLRERPFAQVFSNDQLLTNALLYILTESFATATWFYAGAQQESVRRMPPGRRVTVPTAFAAYPDPRTPAPPREWLERGYAVSRWQTMPRGGHFAAMEAPDLFVQDLWEWGRG</sequence>
<keyword evidence="2" id="KW-0058">Aromatic hydrocarbons catabolism</keyword>
<dbReference type="Gene3D" id="3.40.50.1820">
    <property type="entry name" value="alpha/beta hydrolase"/>
    <property type="match status" value="1"/>
</dbReference>
<dbReference type="InterPro" id="IPR029058">
    <property type="entry name" value="AB_hydrolase_fold"/>
</dbReference>
<evidence type="ECO:0000313" key="6">
    <source>
        <dbReference type="Proteomes" id="UP001355206"/>
    </source>
</evidence>
<protein>
    <submittedName>
        <fullName evidence="5">Epoxide hydrolase</fullName>
    </submittedName>
</protein>
<evidence type="ECO:0000256" key="1">
    <source>
        <dbReference type="ARBA" id="ARBA00010088"/>
    </source>
</evidence>
<evidence type="ECO:0000259" key="4">
    <source>
        <dbReference type="Pfam" id="PF06441"/>
    </source>
</evidence>
<comment type="similarity">
    <text evidence="1">Belongs to the peptidase S33 family.</text>
</comment>
<dbReference type="PRINTS" id="PR00412">
    <property type="entry name" value="EPOXHYDRLASE"/>
</dbReference>
<gene>
    <name evidence="5" type="ORF">MOTC310_08255</name>
</gene>
<dbReference type="PANTHER" id="PTHR21661">
    <property type="entry name" value="EPOXIDE HYDROLASE 1-RELATED"/>
    <property type="match status" value="1"/>
</dbReference>
<keyword evidence="3 5" id="KW-0378">Hydrolase</keyword>
<comment type="caution">
    <text evidence="5">The sequence shown here is derived from an EMBL/GenBank/DDBJ whole genome shotgun (WGS) entry which is preliminary data.</text>
</comment>
<dbReference type="PIRSF" id="PIRSF001112">
    <property type="entry name" value="Epoxide_hydrolase"/>
    <property type="match status" value="1"/>
</dbReference>
<evidence type="ECO:0000256" key="3">
    <source>
        <dbReference type="ARBA" id="ARBA00022801"/>
    </source>
</evidence>
<name>A0ABU7TLJ8_9HYPH</name>
<feature type="domain" description="Epoxide hydrolase N-terminal" evidence="4">
    <location>
        <begin position="2"/>
        <end position="106"/>
    </location>
</feature>
<organism evidence="5 6">
    <name type="scientific">Methylobacterium oryzae</name>
    <dbReference type="NCBI Taxonomy" id="334852"/>
    <lineage>
        <taxon>Bacteria</taxon>
        <taxon>Pseudomonadati</taxon>
        <taxon>Pseudomonadota</taxon>
        <taxon>Alphaproteobacteria</taxon>
        <taxon>Hyphomicrobiales</taxon>
        <taxon>Methylobacteriaceae</taxon>
        <taxon>Methylobacterium</taxon>
    </lineage>
</organism>
<evidence type="ECO:0000256" key="2">
    <source>
        <dbReference type="ARBA" id="ARBA00022797"/>
    </source>
</evidence>
<accession>A0ABU7TLJ8</accession>
<dbReference type="SUPFAM" id="SSF53474">
    <property type="entry name" value="alpha/beta-Hydrolases"/>
    <property type="match status" value="1"/>
</dbReference>
<dbReference type="Proteomes" id="UP001355206">
    <property type="component" value="Unassembled WGS sequence"/>
</dbReference>
<dbReference type="PANTHER" id="PTHR21661:SF35">
    <property type="entry name" value="EPOXIDE HYDROLASE"/>
    <property type="match status" value="1"/>
</dbReference>